<feature type="transmembrane region" description="Helical" evidence="1">
    <location>
        <begin position="219"/>
        <end position="239"/>
    </location>
</feature>
<dbReference type="Pfam" id="PF24034">
    <property type="entry name" value="DUF7343"/>
    <property type="match status" value="1"/>
</dbReference>
<proteinExistence type="predicted"/>
<dbReference type="CDD" id="cd00090">
    <property type="entry name" value="HTH_ARSR"/>
    <property type="match status" value="1"/>
</dbReference>
<name>A0A7J3Y0I4_9CREN</name>
<dbReference type="EMBL" id="DRYK01000089">
    <property type="protein sequence ID" value="HHP68504.1"/>
    <property type="molecule type" value="Genomic_DNA"/>
</dbReference>
<dbReference type="AlphaFoldDB" id="A0A7J3Y0I4"/>
<dbReference type="InterPro" id="IPR036390">
    <property type="entry name" value="WH_DNA-bd_sf"/>
</dbReference>
<dbReference type="InterPro" id="IPR055767">
    <property type="entry name" value="DUF7343"/>
</dbReference>
<dbReference type="InterPro" id="IPR011991">
    <property type="entry name" value="ArsR-like_HTH"/>
</dbReference>
<organism evidence="3">
    <name type="scientific">Thermogladius calderae</name>
    <dbReference type="NCBI Taxonomy" id="1200300"/>
    <lineage>
        <taxon>Archaea</taxon>
        <taxon>Thermoproteota</taxon>
        <taxon>Thermoprotei</taxon>
        <taxon>Desulfurococcales</taxon>
        <taxon>Desulfurococcaceae</taxon>
        <taxon>Thermogladius</taxon>
    </lineage>
</organism>
<gene>
    <name evidence="3" type="ORF">ENM60_06985</name>
</gene>
<evidence type="ECO:0000256" key="1">
    <source>
        <dbReference type="SAM" id="Phobius"/>
    </source>
</evidence>
<accession>A0A7J3Y0I4</accession>
<dbReference type="SUPFAM" id="SSF46785">
    <property type="entry name" value="Winged helix' DNA-binding domain"/>
    <property type="match status" value="1"/>
</dbReference>
<evidence type="ECO:0000259" key="2">
    <source>
        <dbReference type="Pfam" id="PF24034"/>
    </source>
</evidence>
<protein>
    <submittedName>
        <fullName evidence="3">MarR family transcriptional regulator</fullName>
    </submittedName>
</protein>
<reference evidence="3" key="1">
    <citation type="journal article" date="2020" name="mSystems">
        <title>Genome- and Community-Level Interaction Insights into Carbon Utilization and Element Cycling Functions of Hydrothermarchaeota in Hydrothermal Sediment.</title>
        <authorList>
            <person name="Zhou Z."/>
            <person name="Liu Y."/>
            <person name="Xu W."/>
            <person name="Pan J."/>
            <person name="Luo Z.H."/>
            <person name="Li M."/>
        </authorList>
    </citation>
    <scope>NUCLEOTIDE SEQUENCE [LARGE SCALE GENOMIC DNA]</scope>
    <source>
        <strain evidence="3">SpSt-110</strain>
    </source>
</reference>
<comment type="caution">
    <text evidence="3">The sequence shown here is derived from an EMBL/GenBank/DDBJ whole genome shotgun (WGS) entry which is preliminary data.</text>
</comment>
<keyword evidence="1" id="KW-1133">Transmembrane helix</keyword>
<keyword evidence="1" id="KW-0472">Membrane</keyword>
<evidence type="ECO:0000313" key="3">
    <source>
        <dbReference type="EMBL" id="HHP68504.1"/>
    </source>
</evidence>
<keyword evidence="1" id="KW-0812">Transmembrane</keyword>
<dbReference type="Gene3D" id="1.10.10.10">
    <property type="entry name" value="Winged helix-like DNA-binding domain superfamily/Winged helix DNA-binding domain"/>
    <property type="match status" value="1"/>
</dbReference>
<sequence>MLMFMKRCRKLREFALIFVLLPALAHSLSPSNKIDHVAYYIMYDPLSRTGYESISFELSANGITEFSIQLINPSYGCNATLINATFANPSVVVVPPFFNSSTGVIDFVVNSSTAVTIYLLVNNLFQELTPGSYEGVLDFTMFRNVSFTSIVTIPGIYKVIARRFDSPSGNPAVSYTSNTTVISFSSPGLYHVILMVSGGQVTPQPTGSGGGGFVNTYTAVWLISVIVVAGLAVAILLLLKRRERVVVETLPPRSLEEDEIVKEIVLALGDAGEKGLRQSDIVSATKRPKSSISRRVRRLLEEGYIEVERVGKYNVLKLTEKGLKFYRGLKKR</sequence>
<dbReference type="InterPro" id="IPR036388">
    <property type="entry name" value="WH-like_DNA-bd_sf"/>
</dbReference>
<feature type="domain" description="DUF7343" evidence="2">
    <location>
        <begin position="276"/>
        <end position="318"/>
    </location>
</feature>